<organism evidence="7 8">
    <name type="scientific">Murinocardiopsis flavida</name>
    <dbReference type="NCBI Taxonomy" id="645275"/>
    <lineage>
        <taxon>Bacteria</taxon>
        <taxon>Bacillati</taxon>
        <taxon>Actinomycetota</taxon>
        <taxon>Actinomycetes</taxon>
        <taxon>Streptosporangiales</taxon>
        <taxon>Nocardiopsidaceae</taxon>
        <taxon>Murinocardiopsis</taxon>
    </lineage>
</organism>
<comment type="caution">
    <text evidence="7">The sequence shown here is derived from an EMBL/GenBank/DDBJ whole genome shotgun (WGS) entry which is preliminary data.</text>
</comment>
<dbReference type="GO" id="GO:0016491">
    <property type="term" value="F:oxidoreductase activity"/>
    <property type="evidence" value="ECO:0007669"/>
    <property type="project" value="UniProtKB-KW"/>
</dbReference>
<evidence type="ECO:0000313" key="7">
    <source>
        <dbReference type="EMBL" id="PSK98971.1"/>
    </source>
</evidence>
<dbReference type="SUPFAM" id="SSF56176">
    <property type="entry name" value="FAD-binding/transporter-associated domain-like"/>
    <property type="match status" value="1"/>
</dbReference>
<comment type="similarity">
    <text evidence="2">Belongs to the oxygen-dependent FAD-linked oxidoreductase family.</text>
</comment>
<dbReference type="InterPro" id="IPR016167">
    <property type="entry name" value="FAD-bd_PCMH_sub1"/>
</dbReference>
<name>A0A2P8DP38_9ACTN</name>
<dbReference type="Gene3D" id="3.40.462.20">
    <property type="match status" value="1"/>
</dbReference>
<keyword evidence="4" id="KW-0274">FAD</keyword>
<dbReference type="GO" id="GO:0071949">
    <property type="term" value="F:FAD binding"/>
    <property type="evidence" value="ECO:0007669"/>
    <property type="project" value="InterPro"/>
</dbReference>
<feature type="domain" description="FAD-binding PCMH-type" evidence="6">
    <location>
        <begin position="40"/>
        <end position="208"/>
    </location>
</feature>
<evidence type="ECO:0000256" key="4">
    <source>
        <dbReference type="ARBA" id="ARBA00022827"/>
    </source>
</evidence>
<dbReference type="Pfam" id="PF01565">
    <property type="entry name" value="FAD_binding_4"/>
    <property type="match status" value="1"/>
</dbReference>
<evidence type="ECO:0000256" key="1">
    <source>
        <dbReference type="ARBA" id="ARBA00001974"/>
    </source>
</evidence>
<dbReference type="Proteomes" id="UP000240542">
    <property type="component" value="Unassembled WGS sequence"/>
</dbReference>
<dbReference type="Gene3D" id="3.30.43.10">
    <property type="entry name" value="Uridine Diphospho-n-acetylenolpyruvylglucosamine Reductase, domain 2"/>
    <property type="match status" value="1"/>
</dbReference>
<proteinExistence type="inferred from homology"/>
<sequence>MTHQDTAAGIDRLRADVRGAVLVPGDPAYASHTTGFNTAVVHRPAVVVAARTPADVANAVAHAAAHGLAAGVQATGHGAAQAAAGGVLVSTRAMDGVRVDAGRRRAVVGAGARWSQVIEAAAEHGLAPLSGSAPHVGAVGYTLGGGLSLLARRHGYAADHVHAMDVVTAQGREHRVDADTDPELMWGLLGGRDNLAIVTGMEIGLVELPAFTGGGLYLDAADPAAVLAGWAKWTREVPEELTTSIALLTFPDVAGLPEPLRGRRAAHVRVCHTGPEEEARRLVEPLRGLAPVVMDTVAAMPYTASGTIHGDPAEPMAYTGDNALLDGVDGAVAGAVADAVGPGAAAPAIVEVRHLGGALERRPGGDTAVGHRGARFLVSSAGMLGTADDAGVRAAQRRLMAALEPRTVGRFLSFLGPDAGPERVADAYEAHDLARLRALKAARDPGTVFRMGHTLAPAAARG</sequence>
<evidence type="ECO:0000313" key="8">
    <source>
        <dbReference type="Proteomes" id="UP000240542"/>
    </source>
</evidence>
<accession>A0A2P8DP38</accession>
<evidence type="ECO:0000256" key="5">
    <source>
        <dbReference type="ARBA" id="ARBA00023002"/>
    </source>
</evidence>
<comment type="cofactor">
    <cofactor evidence="1">
        <name>FAD</name>
        <dbReference type="ChEBI" id="CHEBI:57692"/>
    </cofactor>
</comment>
<protein>
    <submittedName>
        <fullName evidence="7">FAD/FMN-containing dehydrogenase</fullName>
    </submittedName>
</protein>
<dbReference type="PANTHER" id="PTHR42973:SF39">
    <property type="entry name" value="FAD-BINDING PCMH-TYPE DOMAIN-CONTAINING PROTEIN"/>
    <property type="match status" value="1"/>
</dbReference>
<dbReference type="EMBL" id="PYGA01000004">
    <property type="protein sequence ID" value="PSK98971.1"/>
    <property type="molecule type" value="Genomic_DNA"/>
</dbReference>
<dbReference type="InterPro" id="IPR006094">
    <property type="entry name" value="Oxid_FAD_bind_N"/>
</dbReference>
<dbReference type="PANTHER" id="PTHR42973">
    <property type="entry name" value="BINDING OXIDOREDUCTASE, PUTATIVE (AFU_ORTHOLOGUE AFUA_1G17690)-RELATED"/>
    <property type="match status" value="1"/>
</dbReference>
<dbReference type="InterPro" id="IPR036318">
    <property type="entry name" value="FAD-bd_PCMH-like_sf"/>
</dbReference>
<keyword evidence="8" id="KW-1185">Reference proteome</keyword>
<keyword evidence="3" id="KW-0285">Flavoprotein</keyword>
<evidence type="ECO:0000256" key="3">
    <source>
        <dbReference type="ARBA" id="ARBA00022630"/>
    </source>
</evidence>
<keyword evidence="5" id="KW-0560">Oxidoreductase</keyword>
<gene>
    <name evidence="7" type="ORF">CLV63_104195</name>
</gene>
<dbReference type="Gene3D" id="3.30.465.10">
    <property type="match status" value="1"/>
</dbReference>
<evidence type="ECO:0000259" key="6">
    <source>
        <dbReference type="PROSITE" id="PS51387"/>
    </source>
</evidence>
<reference evidence="7 8" key="1">
    <citation type="submission" date="2018-03" db="EMBL/GenBank/DDBJ databases">
        <title>Genomic Encyclopedia of Archaeal and Bacterial Type Strains, Phase II (KMG-II): from individual species to whole genera.</title>
        <authorList>
            <person name="Goeker M."/>
        </authorList>
    </citation>
    <scope>NUCLEOTIDE SEQUENCE [LARGE SCALE GENOMIC DNA]</scope>
    <source>
        <strain evidence="7 8">DSM 45312</strain>
    </source>
</reference>
<dbReference type="InterPro" id="IPR016166">
    <property type="entry name" value="FAD-bd_PCMH"/>
</dbReference>
<dbReference type="RefSeq" id="WP_170134172.1">
    <property type="nucleotide sequence ID" value="NZ_PYGA01000004.1"/>
</dbReference>
<dbReference type="AlphaFoldDB" id="A0A2P8DP38"/>
<dbReference type="InterPro" id="IPR016169">
    <property type="entry name" value="FAD-bd_PCMH_sub2"/>
</dbReference>
<dbReference type="PROSITE" id="PS51387">
    <property type="entry name" value="FAD_PCMH"/>
    <property type="match status" value="1"/>
</dbReference>
<evidence type="ECO:0000256" key="2">
    <source>
        <dbReference type="ARBA" id="ARBA00005466"/>
    </source>
</evidence>
<dbReference type="InterPro" id="IPR050416">
    <property type="entry name" value="FAD-linked_Oxidoreductase"/>
</dbReference>